<keyword evidence="14" id="KW-1185">Reference proteome</keyword>
<dbReference type="InterPro" id="IPR012338">
    <property type="entry name" value="Beta-lactam/transpept-like"/>
</dbReference>
<dbReference type="Gene3D" id="1.10.3810.10">
    <property type="entry name" value="Biosynthetic peptidoglycan transglycosylase-like"/>
    <property type="match status" value="1"/>
</dbReference>
<dbReference type="PANTHER" id="PTHR32282">
    <property type="entry name" value="BINDING PROTEIN TRANSPEPTIDASE, PUTATIVE-RELATED"/>
    <property type="match status" value="1"/>
</dbReference>
<accession>A0ABS7QU97</accession>
<keyword evidence="4" id="KW-0808">Transferase</keyword>
<dbReference type="InterPro" id="IPR001460">
    <property type="entry name" value="PCN-bd_Tpept"/>
</dbReference>
<dbReference type="InterPro" id="IPR036950">
    <property type="entry name" value="PBP_transglycosylase"/>
</dbReference>
<evidence type="ECO:0000313" key="14">
    <source>
        <dbReference type="Proteomes" id="UP001198565"/>
    </source>
</evidence>
<keyword evidence="6" id="KW-0511">Multifunctional enzyme</keyword>
<organism evidence="13 14">
    <name type="scientific">Streptantibioticus parmotrematis</name>
    <dbReference type="NCBI Taxonomy" id="2873249"/>
    <lineage>
        <taxon>Bacteria</taxon>
        <taxon>Bacillati</taxon>
        <taxon>Actinomycetota</taxon>
        <taxon>Actinomycetes</taxon>
        <taxon>Kitasatosporales</taxon>
        <taxon>Streptomycetaceae</taxon>
        <taxon>Streptantibioticus</taxon>
    </lineage>
</organism>
<evidence type="ECO:0000259" key="12">
    <source>
        <dbReference type="Pfam" id="PF00912"/>
    </source>
</evidence>
<keyword evidence="5" id="KW-0378">Hydrolase</keyword>
<name>A0ABS7QU97_9ACTN</name>
<evidence type="ECO:0000256" key="2">
    <source>
        <dbReference type="ARBA" id="ARBA00022670"/>
    </source>
</evidence>
<evidence type="ECO:0000256" key="6">
    <source>
        <dbReference type="ARBA" id="ARBA00023268"/>
    </source>
</evidence>
<evidence type="ECO:0000313" key="13">
    <source>
        <dbReference type="EMBL" id="MBY8886779.1"/>
    </source>
</evidence>
<evidence type="ECO:0000256" key="3">
    <source>
        <dbReference type="ARBA" id="ARBA00022676"/>
    </source>
</evidence>
<keyword evidence="1" id="KW-0121">Carboxypeptidase</keyword>
<keyword evidence="10" id="KW-0812">Transmembrane</keyword>
<keyword evidence="10" id="KW-1133">Transmembrane helix</keyword>
<dbReference type="InterPro" id="IPR001264">
    <property type="entry name" value="Glyco_trans_51"/>
</dbReference>
<dbReference type="RefSeq" id="WP_222979267.1">
    <property type="nucleotide sequence ID" value="NZ_JAINVZ010000011.1"/>
</dbReference>
<dbReference type="SUPFAM" id="SSF56601">
    <property type="entry name" value="beta-lactamase/transpeptidase-like"/>
    <property type="match status" value="1"/>
</dbReference>
<evidence type="ECO:0000256" key="5">
    <source>
        <dbReference type="ARBA" id="ARBA00022801"/>
    </source>
</evidence>
<gene>
    <name evidence="13" type="ORF">K7472_18165</name>
</gene>
<dbReference type="Gene3D" id="3.40.710.10">
    <property type="entry name" value="DD-peptidase/beta-lactamase superfamily"/>
    <property type="match status" value="1"/>
</dbReference>
<comment type="catalytic activity">
    <reaction evidence="7">
        <text>Preferential cleavage: (Ac)2-L-Lys-D-Ala-|-D-Ala. Also transpeptidation of peptidyl-alanyl moieties that are N-acyl substituents of D-alanine.</text>
        <dbReference type="EC" id="3.4.16.4"/>
    </reaction>
</comment>
<feature type="region of interest" description="Disordered" evidence="9">
    <location>
        <begin position="528"/>
        <end position="551"/>
    </location>
</feature>
<feature type="compositionally biased region" description="Gly residues" evidence="9">
    <location>
        <begin position="96"/>
        <end position="123"/>
    </location>
</feature>
<keyword evidence="2" id="KW-0645">Protease</keyword>
<feature type="compositionally biased region" description="Gly residues" evidence="9">
    <location>
        <begin position="857"/>
        <end position="917"/>
    </location>
</feature>
<dbReference type="InterPro" id="IPR023346">
    <property type="entry name" value="Lysozyme-like_dom_sf"/>
</dbReference>
<proteinExistence type="predicted"/>
<evidence type="ECO:0000256" key="7">
    <source>
        <dbReference type="ARBA" id="ARBA00034000"/>
    </source>
</evidence>
<evidence type="ECO:0000256" key="4">
    <source>
        <dbReference type="ARBA" id="ARBA00022679"/>
    </source>
</evidence>
<dbReference type="SUPFAM" id="SSF53955">
    <property type="entry name" value="Lysozyme-like"/>
    <property type="match status" value="1"/>
</dbReference>
<feature type="region of interest" description="Disordered" evidence="9">
    <location>
        <begin position="803"/>
        <end position="917"/>
    </location>
</feature>
<dbReference type="Proteomes" id="UP001198565">
    <property type="component" value="Unassembled WGS sequence"/>
</dbReference>
<feature type="region of interest" description="Disordered" evidence="9">
    <location>
        <begin position="1"/>
        <end position="128"/>
    </location>
</feature>
<feature type="compositionally biased region" description="Low complexity" evidence="9">
    <location>
        <begin position="823"/>
        <end position="832"/>
    </location>
</feature>
<keyword evidence="3" id="KW-0328">Glycosyltransferase</keyword>
<evidence type="ECO:0000256" key="1">
    <source>
        <dbReference type="ARBA" id="ARBA00022645"/>
    </source>
</evidence>
<evidence type="ECO:0000256" key="8">
    <source>
        <dbReference type="ARBA" id="ARBA00049902"/>
    </source>
</evidence>
<comment type="catalytic activity">
    <reaction evidence="8">
        <text>[GlcNAc-(1-&gt;4)-Mur2Ac(oyl-L-Ala-gamma-D-Glu-L-Lys-D-Ala-D-Ala)](n)-di-trans,octa-cis-undecaprenyl diphosphate + beta-D-GlcNAc-(1-&gt;4)-Mur2Ac(oyl-L-Ala-gamma-D-Glu-L-Lys-D-Ala-D-Ala)-di-trans,octa-cis-undecaprenyl diphosphate = [GlcNAc-(1-&gt;4)-Mur2Ac(oyl-L-Ala-gamma-D-Glu-L-Lys-D-Ala-D-Ala)](n+1)-di-trans,octa-cis-undecaprenyl diphosphate + di-trans,octa-cis-undecaprenyl diphosphate + H(+)</text>
        <dbReference type="Rhea" id="RHEA:23708"/>
        <dbReference type="Rhea" id="RHEA-COMP:9602"/>
        <dbReference type="Rhea" id="RHEA-COMP:9603"/>
        <dbReference type="ChEBI" id="CHEBI:15378"/>
        <dbReference type="ChEBI" id="CHEBI:58405"/>
        <dbReference type="ChEBI" id="CHEBI:60033"/>
        <dbReference type="ChEBI" id="CHEBI:78435"/>
        <dbReference type="EC" id="2.4.99.28"/>
    </reaction>
</comment>
<sequence length="917" mass="95670">MSEHRRKPPPNGGGRAAARRGAQPPSESSPARHPGPPTGRGSYGTGDAFGTPSRAANRAQPPATSDASERPYGGRAEARRAAQRGDRRRAAAAGAAGAGAGRRGGPGRTGGGGGGGRGRGGSGPRRFIDYPRWGRTGWRRWMPSWRQSLGICVAFCGTLVALVGIAYAMVGVPNPNLAAQTQKNVYYWADGTRMVVSGGGDLNRQTVKLDQIPTSMQNAVVSAENASFWHDNGVDPQGIARAVLRMAQGGETQSGSTITQQYVKNTYLDQSQTVTRKLKELLISIKVGANDSKQDILAGYLNTGYYGRGAYGIQAAAQAYYGVNCEQLRPDQSAFLAALLNGPNLYDPAGGVGPGATPAENLKRAGDRWSWILDREVDTKSLTPAERARYRTFPVPNKPKPSTDKAGQIGYLTDLADNNLLADTKITKQQLDKGGYQIYTTFDKKDVAAMEKAVDEVRSANIKPKLRPGTDTYVQFGGASVVPGDGAVKAIYGGEDYLKHFTDNADYTGAQVGSTFKPFVLAAAMRDGVRDPHGPADQSGSQRTPVSPSSVYPGVNDWKVLNYDGSVWQDKDGRQWLQENDDHDSFKSITLKKAMEESVNSTYVQLGMNVGLDKVKQAALDAGVTSDSLASTNGPSFSIGTSSPSAIRMADAYATFADGGLRAEPYSVTKVIKEGSTVYQHRTTTVKAFTPAVADNVTGVLRGVVEEGTGTVAKALGRPAAGKTGTTDDNKSAWFTGYTPQLATSIGMYRMDDQAKAQKFLPMYGLGGNAKIYGASFPTQIWTAYMKAALDGQQVEQFSPPEKIGTVVYGDGTAPSPSPSAPVPSVTPSVTPSPRPSRSHRPSPSPSTSSCGFWGCEDGGTDTGGTGGDTTGGPGGAGGTTGNGGTTAGTDGGAAGGPGTTDGGAGGTDGGGFIGGN</sequence>
<evidence type="ECO:0000256" key="9">
    <source>
        <dbReference type="SAM" id="MobiDB-lite"/>
    </source>
</evidence>
<dbReference type="Pfam" id="PF00912">
    <property type="entry name" value="Transgly"/>
    <property type="match status" value="1"/>
</dbReference>
<keyword evidence="10" id="KW-0472">Membrane</keyword>
<feature type="transmembrane region" description="Helical" evidence="10">
    <location>
        <begin position="149"/>
        <end position="170"/>
    </location>
</feature>
<dbReference type="PANTHER" id="PTHR32282:SF34">
    <property type="entry name" value="PENICILLIN-BINDING PROTEIN 1A"/>
    <property type="match status" value="1"/>
</dbReference>
<dbReference type="Pfam" id="PF00905">
    <property type="entry name" value="Transpeptidase"/>
    <property type="match status" value="1"/>
</dbReference>
<feature type="domain" description="Glycosyl transferase family 51" evidence="12">
    <location>
        <begin position="201"/>
        <end position="375"/>
    </location>
</feature>
<dbReference type="EMBL" id="JAINVZ010000011">
    <property type="protein sequence ID" value="MBY8886779.1"/>
    <property type="molecule type" value="Genomic_DNA"/>
</dbReference>
<comment type="caution">
    <text evidence="13">The sequence shown here is derived from an EMBL/GenBank/DDBJ whole genome shotgun (WGS) entry which is preliminary data.</text>
</comment>
<evidence type="ECO:0000256" key="10">
    <source>
        <dbReference type="SAM" id="Phobius"/>
    </source>
</evidence>
<protein>
    <submittedName>
        <fullName evidence="13">Penicillin-binding protein</fullName>
    </submittedName>
</protein>
<reference evidence="13 14" key="1">
    <citation type="submission" date="2021-08" db="EMBL/GenBank/DDBJ databases">
        <title>Streptomyces sp. PTM05 isolated from lichen.</title>
        <authorList>
            <person name="Somphong A."/>
            <person name="Phongsopitanun W."/>
            <person name="Tanasupawat S."/>
        </authorList>
    </citation>
    <scope>NUCLEOTIDE SEQUENCE [LARGE SCALE GENOMIC DNA]</scope>
    <source>
        <strain evidence="13 14">Ptm05</strain>
    </source>
</reference>
<dbReference type="InterPro" id="IPR050396">
    <property type="entry name" value="Glycosyltr_51/Transpeptidase"/>
</dbReference>
<feature type="domain" description="Penicillin-binding protein transpeptidase" evidence="11">
    <location>
        <begin position="559"/>
        <end position="756"/>
    </location>
</feature>
<evidence type="ECO:0000259" key="11">
    <source>
        <dbReference type="Pfam" id="PF00905"/>
    </source>
</evidence>
<feature type="compositionally biased region" description="Basic and acidic residues" evidence="9">
    <location>
        <begin position="76"/>
        <end position="89"/>
    </location>
</feature>
<feature type="compositionally biased region" description="Polar residues" evidence="9">
    <location>
        <begin position="538"/>
        <end position="550"/>
    </location>
</feature>